<accession>A0A917CDK8</accession>
<reference evidence="3" key="1">
    <citation type="journal article" date="2014" name="Int. J. Syst. Evol. Microbiol.">
        <title>Complete genome sequence of Corynebacterium casei LMG S-19264T (=DSM 44701T), isolated from a smear-ripened cheese.</title>
        <authorList>
            <consortium name="US DOE Joint Genome Institute (JGI-PGF)"/>
            <person name="Walter F."/>
            <person name="Albersmeier A."/>
            <person name="Kalinowski J."/>
            <person name="Ruckert C."/>
        </authorList>
    </citation>
    <scope>NUCLEOTIDE SEQUENCE</scope>
    <source>
        <strain evidence="3">CGMCC 1.12726</strain>
    </source>
</reference>
<gene>
    <name evidence="3" type="ORF">GCM10010960_04200</name>
</gene>
<dbReference type="CDD" id="cd07381">
    <property type="entry name" value="MPP_CapA"/>
    <property type="match status" value="1"/>
</dbReference>
<reference evidence="3" key="2">
    <citation type="submission" date="2020-09" db="EMBL/GenBank/DDBJ databases">
        <authorList>
            <person name="Sun Q."/>
            <person name="Zhou Y."/>
        </authorList>
    </citation>
    <scope>NUCLEOTIDE SEQUENCE</scope>
    <source>
        <strain evidence="3">CGMCC 1.12726</strain>
    </source>
</reference>
<protein>
    <recommendedName>
        <fullName evidence="2">Capsule synthesis protein CapA domain-containing protein</fullName>
    </recommendedName>
</protein>
<proteinExistence type="inferred from homology"/>
<organism evidence="3 4">
    <name type="scientific">Arenimonas maotaiensis</name>
    <dbReference type="NCBI Taxonomy" id="1446479"/>
    <lineage>
        <taxon>Bacteria</taxon>
        <taxon>Pseudomonadati</taxon>
        <taxon>Pseudomonadota</taxon>
        <taxon>Gammaproteobacteria</taxon>
        <taxon>Lysobacterales</taxon>
        <taxon>Lysobacteraceae</taxon>
        <taxon>Arenimonas</taxon>
    </lineage>
</organism>
<comment type="similarity">
    <text evidence="1">Belongs to the CapA family.</text>
</comment>
<dbReference type="SMART" id="SM00854">
    <property type="entry name" value="PGA_cap"/>
    <property type="match status" value="1"/>
</dbReference>
<dbReference type="SUPFAM" id="SSF56300">
    <property type="entry name" value="Metallo-dependent phosphatases"/>
    <property type="match status" value="1"/>
</dbReference>
<comment type="caution">
    <text evidence="3">The sequence shown here is derived from an EMBL/GenBank/DDBJ whole genome shotgun (WGS) entry which is preliminary data.</text>
</comment>
<dbReference type="InterPro" id="IPR029052">
    <property type="entry name" value="Metallo-depent_PP-like"/>
</dbReference>
<name>A0A917CDK8_9GAMM</name>
<sequence length="437" mass="49060">MTCEAMAAQATRSLPGTITSTRQEATSVYNHRVRPAEPRSRIDWKKRIDALLVEEPGDVILTAVGDMIFNEPITHLQDPERKQLLRLMQEADIAYGNMEFPINSKPELLKPFYNFRAPPEFVWEVARTGINLVSLANNHTLDFGQEGLREHLHVLDHSGISYAGAGDTLAEAHKPAVISPLHARTRFAMLSYMRFWHDRYRSRDPDAPSLATIDPAKVTLSRGPGQVESVEGLLTSDLTAMDDDIILAKRKNDQVIVALHVHDVSHARINGIQNRTPPTEEMLFRRAVDSGADMVLGHGPHVLRGIEFYKGKPILYSLSNFIYQYRTPEAIPVDIVHQRDSEMPRPTNVSVFDRRDSPEVMEAVMARMVMNDGRLKKLQLIPVTIDDEGPLYGVPKLANDRRGAEILATVQRLSAPYGTRIEIKGWYGEVVLPAESP</sequence>
<evidence type="ECO:0000256" key="1">
    <source>
        <dbReference type="ARBA" id="ARBA00005662"/>
    </source>
</evidence>
<dbReference type="Proteomes" id="UP000632858">
    <property type="component" value="Unassembled WGS sequence"/>
</dbReference>
<dbReference type="InterPro" id="IPR052169">
    <property type="entry name" value="CW_Biosynth-Accessory"/>
</dbReference>
<feature type="domain" description="Capsule synthesis protein CapA" evidence="2">
    <location>
        <begin position="60"/>
        <end position="325"/>
    </location>
</feature>
<dbReference type="Pfam" id="PF09587">
    <property type="entry name" value="PGA_cap"/>
    <property type="match status" value="1"/>
</dbReference>
<dbReference type="AlphaFoldDB" id="A0A917CDK8"/>
<dbReference type="PANTHER" id="PTHR33393:SF13">
    <property type="entry name" value="PGA BIOSYNTHESIS PROTEIN CAPA"/>
    <property type="match status" value="1"/>
</dbReference>
<evidence type="ECO:0000313" key="3">
    <source>
        <dbReference type="EMBL" id="GGF85376.1"/>
    </source>
</evidence>
<evidence type="ECO:0000259" key="2">
    <source>
        <dbReference type="SMART" id="SM00854"/>
    </source>
</evidence>
<dbReference type="EMBL" id="BMFO01000001">
    <property type="protein sequence ID" value="GGF85376.1"/>
    <property type="molecule type" value="Genomic_DNA"/>
</dbReference>
<evidence type="ECO:0000313" key="4">
    <source>
        <dbReference type="Proteomes" id="UP000632858"/>
    </source>
</evidence>
<dbReference type="InterPro" id="IPR019079">
    <property type="entry name" value="Capsule_synth_CapA"/>
</dbReference>
<dbReference type="PANTHER" id="PTHR33393">
    <property type="entry name" value="POLYGLUTAMINE SYNTHESIS ACCESSORY PROTEIN RV0574C-RELATED"/>
    <property type="match status" value="1"/>
</dbReference>
<keyword evidence="4" id="KW-1185">Reference proteome</keyword>